<dbReference type="Proteomes" id="UP000522262">
    <property type="component" value="Unassembled WGS sequence"/>
</dbReference>
<accession>A0A8H5JPC1</accession>
<reference evidence="2 3" key="1">
    <citation type="submission" date="2020-05" db="EMBL/GenBank/DDBJ databases">
        <title>Identification and distribution of gene clusters putatively required for synthesis of sphingolipid metabolism inhibitors in phylogenetically diverse species of the filamentous fungus Fusarium.</title>
        <authorList>
            <person name="Kim H.-S."/>
            <person name="Busman M."/>
            <person name="Brown D.W."/>
            <person name="Divon H."/>
            <person name="Uhlig S."/>
            <person name="Proctor R.H."/>
        </authorList>
    </citation>
    <scope>NUCLEOTIDE SEQUENCE [LARGE SCALE GENOMIC DNA]</scope>
    <source>
        <strain evidence="2 3">NRRL 53147</strain>
    </source>
</reference>
<feature type="transmembrane region" description="Helical" evidence="1">
    <location>
        <begin position="189"/>
        <end position="210"/>
    </location>
</feature>
<feature type="transmembrane region" description="Helical" evidence="1">
    <location>
        <begin position="157"/>
        <end position="177"/>
    </location>
</feature>
<dbReference type="EMBL" id="JAAOAM010000015">
    <property type="protein sequence ID" value="KAF5557883.1"/>
    <property type="molecule type" value="Genomic_DNA"/>
</dbReference>
<dbReference type="PANTHER" id="PTHR37488:SF1">
    <property type="entry name" value="DUF1275 DOMAIN PROTEIN"/>
    <property type="match status" value="1"/>
</dbReference>
<gene>
    <name evidence="2" type="ORF">FMEXI_621</name>
</gene>
<evidence type="ECO:0000313" key="2">
    <source>
        <dbReference type="EMBL" id="KAF5557883.1"/>
    </source>
</evidence>
<feature type="transmembrane region" description="Helical" evidence="1">
    <location>
        <begin position="272"/>
        <end position="293"/>
    </location>
</feature>
<feature type="transmembrane region" description="Helical" evidence="1">
    <location>
        <begin position="249"/>
        <end position="266"/>
    </location>
</feature>
<comment type="caution">
    <text evidence="2">The sequence shown here is derived from an EMBL/GenBank/DDBJ whole genome shotgun (WGS) entry which is preliminary data.</text>
</comment>
<protein>
    <submittedName>
        <fullName evidence="2">DUF1275 domain-containing protein</fullName>
    </submittedName>
</protein>
<keyword evidence="1" id="KW-1133">Transmembrane helix</keyword>
<keyword evidence="3" id="KW-1185">Reference proteome</keyword>
<sequence>MMLEIKTVSIGDAFLIQETGDKYAIIDVMVRAVDRSVNNTVVRDEETPLLGSSLSRPQKKSWKQRLQHDVSCSWADAVLLACYVVTGLLDSSSIQVWGTFVSMQTGNTVYVGLGLASFATSTPGPRLCKSALSIASFCLGSFLFARFHRLVSPRRRWVLCASFTIQAFLTSAAALIVTLRPPGPNTDSLAWNVLVPITLMAFQSCGQAVASRALKQNALISLVLTSVYCDLFSDKELFALDNVSRNQRAAAPTLLLVGVIAGGLFAQSSVGIAGALWIAAGLKLCMVIAWFLWRSEEETQEN</sequence>
<name>A0A8H5JPC1_9HYPO</name>
<dbReference type="Pfam" id="PF06912">
    <property type="entry name" value="DUF1275"/>
    <property type="match status" value="1"/>
</dbReference>
<dbReference type="AlphaFoldDB" id="A0A8H5JPC1"/>
<dbReference type="PANTHER" id="PTHR37488">
    <property type="entry name" value="DUF1275 DOMAIN-CONTAINING PROTEIN"/>
    <property type="match status" value="1"/>
</dbReference>
<keyword evidence="1" id="KW-0472">Membrane</keyword>
<organism evidence="2 3">
    <name type="scientific">Fusarium mexicanum</name>
    <dbReference type="NCBI Taxonomy" id="751941"/>
    <lineage>
        <taxon>Eukaryota</taxon>
        <taxon>Fungi</taxon>
        <taxon>Dikarya</taxon>
        <taxon>Ascomycota</taxon>
        <taxon>Pezizomycotina</taxon>
        <taxon>Sordariomycetes</taxon>
        <taxon>Hypocreomycetidae</taxon>
        <taxon>Hypocreales</taxon>
        <taxon>Nectriaceae</taxon>
        <taxon>Fusarium</taxon>
        <taxon>Fusarium fujikuroi species complex</taxon>
    </lineage>
</organism>
<evidence type="ECO:0000256" key="1">
    <source>
        <dbReference type="SAM" id="Phobius"/>
    </source>
</evidence>
<proteinExistence type="predicted"/>
<evidence type="ECO:0000313" key="3">
    <source>
        <dbReference type="Proteomes" id="UP000522262"/>
    </source>
</evidence>
<keyword evidence="1" id="KW-0812">Transmembrane</keyword>
<dbReference type="InterPro" id="IPR010699">
    <property type="entry name" value="DUF1275"/>
</dbReference>